<dbReference type="EMBL" id="LAZR01007230">
    <property type="protein sequence ID" value="KKM86585.1"/>
    <property type="molecule type" value="Genomic_DNA"/>
</dbReference>
<gene>
    <name evidence="1" type="ORF">LCGC14_1277570</name>
</gene>
<dbReference type="AlphaFoldDB" id="A0A0F9NCU1"/>
<proteinExistence type="predicted"/>
<evidence type="ECO:0000313" key="1">
    <source>
        <dbReference type="EMBL" id="KKM86585.1"/>
    </source>
</evidence>
<name>A0A0F9NCU1_9ZZZZ</name>
<accession>A0A0F9NCU1</accession>
<reference evidence="1" key="1">
    <citation type="journal article" date="2015" name="Nature">
        <title>Complex archaea that bridge the gap between prokaryotes and eukaryotes.</title>
        <authorList>
            <person name="Spang A."/>
            <person name="Saw J.H."/>
            <person name="Jorgensen S.L."/>
            <person name="Zaremba-Niedzwiedzka K."/>
            <person name="Martijn J."/>
            <person name="Lind A.E."/>
            <person name="van Eijk R."/>
            <person name="Schleper C."/>
            <person name="Guy L."/>
            <person name="Ettema T.J."/>
        </authorList>
    </citation>
    <scope>NUCLEOTIDE SEQUENCE</scope>
</reference>
<sequence length="329" mass="39567">MSKVKYLNQPTRVTKISRAKILKVVEFAHSDYESYFNWLPAGSQKKYRENCNKIRYELQCEYDPYSKRSVYQHCNKLDCENCFVTTSSLKSRKINERLMEFRRICYANKISIDKILHFSLLFRKGKDLFQTHDDFSIYKKKVLYPMLKAMGVIGGVMFLHIWSNVCKLCGEKEYYCRCSEEERVFEKKISIHVHVLGFGYLMAKHEFKEKYKDCHYWNHLPRRSNAYYTIFYILSKIALWKGTKKIKDCCNYFGFLHPSKFKIIERSKTKLMDKCPECDTPRYISKIENKIMDHKVYWETKVQHKKYKIVGIDILRDLVKELYKGRENT</sequence>
<protein>
    <submittedName>
        <fullName evidence="1">Uncharacterized protein</fullName>
    </submittedName>
</protein>
<comment type="caution">
    <text evidence="1">The sequence shown here is derived from an EMBL/GenBank/DDBJ whole genome shotgun (WGS) entry which is preliminary data.</text>
</comment>
<organism evidence="1">
    <name type="scientific">marine sediment metagenome</name>
    <dbReference type="NCBI Taxonomy" id="412755"/>
    <lineage>
        <taxon>unclassified sequences</taxon>
        <taxon>metagenomes</taxon>
        <taxon>ecological metagenomes</taxon>
    </lineage>
</organism>